<dbReference type="RefSeq" id="WP_351085895.1">
    <property type="nucleotide sequence ID" value="NZ_JBEOZG010000035.1"/>
</dbReference>
<reference evidence="2 3" key="1">
    <citation type="submission" date="2024-10" db="EMBL/GenBank/DDBJ databases">
        <title>The Natural Products Discovery Center: Release of the First 8490 Sequenced Strains for Exploring Actinobacteria Biosynthetic Diversity.</title>
        <authorList>
            <person name="Kalkreuter E."/>
            <person name="Kautsar S.A."/>
            <person name="Yang D."/>
            <person name="Bader C.D."/>
            <person name="Teijaro C.N."/>
            <person name="Fluegel L."/>
            <person name="Davis C.M."/>
            <person name="Simpson J.R."/>
            <person name="Lauterbach L."/>
            <person name="Steele A.D."/>
            <person name="Gui C."/>
            <person name="Meng S."/>
            <person name="Li G."/>
            <person name="Viehrig K."/>
            <person name="Ye F."/>
            <person name="Su P."/>
            <person name="Kiefer A.F."/>
            <person name="Nichols A."/>
            <person name="Cepeda A.J."/>
            <person name="Yan W."/>
            <person name="Fan B."/>
            <person name="Jiang Y."/>
            <person name="Adhikari A."/>
            <person name="Zheng C.-J."/>
            <person name="Schuster L."/>
            <person name="Cowan T.M."/>
            <person name="Smanski M.J."/>
            <person name="Chevrette M.G."/>
            <person name="De Carvalho L.P.S."/>
            <person name="Shen B."/>
        </authorList>
    </citation>
    <scope>NUCLEOTIDE SEQUENCE [LARGE SCALE GENOMIC DNA]</scope>
    <source>
        <strain evidence="2 3">NPDC001390</strain>
    </source>
</reference>
<comment type="caution">
    <text evidence="2">The sequence shown here is derived from an EMBL/GenBank/DDBJ whole genome shotgun (WGS) entry which is preliminary data.</text>
</comment>
<organism evidence="2 3">
    <name type="scientific">Streptomyces bluensis</name>
    <dbReference type="NCBI Taxonomy" id="33897"/>
    <lineage>
        <taxon>Bacteria</taxon>
        <taxon>Bacillati</taxon>
        <taxon>Actinomycetota</taxon>
        <taxon>Actinomycetes</taxon>
        <taxon>Kitasatosporales</taxon>
        <taxon>Streptomycetaceae</taxon>
        <taxon>Streptomyces</taxon>
    </lineage>
</organism>
<dbReference type="Proteomes" id="UP001602058">
    <property type="component" value="Unassembled WGS sequence"/>
</dbReference>
<evidence type="ECO:0000256" key="1">
    <source>
        <dbReference type="SAM" id="MobiDB-lite"/>
    </source>
</evidence>
<feature type="compositionally biased region" description="Low complexity" evidence="1">
    <location>
        <begin position="48"/>
        <end position="61"/>
    </location>
</feature>
<evidence type="ECO:0000313" key="3">
    <source>
        <dbReference type="Proteomes" id="UP001602058"/>
    </source>
</evidence>
<sequence>MPARTTHGTLTASRRLRRLMALVSSTLLAVIGLCALAHGPSSDDRRSPTPSAVPTSTPIAPATTVAVAGDEAPHGSHRHHGGDECAADGALRTTTAVAEQPPAATGALPLSGVLTTVRRRPCRLCGRRRARTGRMALVRTSRWRI</sequence>
<evidence type="ECO:0000313" key="2">
    <source>
        <dbReference type="EMBL" id="MFF4527310.1"/>
    </source>
</evidence>
<gene>
    <name evidence="2" type="ORF">ACFY1D_38735</name>
</gene>
<proteinExistence type="predicted"/>
<evidence type="ECO:0008006" key="4">
    <source>
        <dbReference type="Google" id="ProtNLM"/>
    </source>
</evidence>
<name>A0ABW6UV10_9ACTN</name>
<protein>
    <recommendedName>
        <fullName evidence="4">Secreted protein</fullName>
    </recommendedName>
</protein>
<dbReference type="EMBL" id="JBIAWJ010000035">
    <property type="protein sequence ID" value="MFF4527310.1"/>
    <property type="molecule type" value="Genomic_DNA"/>
</dbReference>
<keyword evidence="3" id="KW-1185">Reference proteome</keyword>
<accession>A0ABW6UV10</accession>
<feature type="region of interest" description="Disordered" evidence="1">
    <location>
        <begin position="39"/>
        <end position="61"/>
    </location>
</feature>